<comment type="caution">
    <text evidence="2">The sequence shown here is derived from an EMBL/GenBank/DDBJ whole genome shotgun (WGS) entry which is preliminary data.</text>
</comment>
<sequence length="452" mass="51372">MNTMNFLKTITASVATAVLMVPMFVAVEVAVFGAQQAVAQEEGASNKRQTKRVESIRQKHMKTFEKIQLSFEEKRTNETKALLDKLAQDPELNNIEKAYLHNYRGNICFEEDNLNCALREFKLVTATREGLSDAFYNQMLYVIAQVLFSQENYREALKYAQQWFKTQQDPAADAYMLVGQAHYMLKDYDAALPNVQKGISKYEEVGSVPKEGWLQLLSQIYRQKNDYRKMLPVLKQLVQFYPKKSYLLTMASVYNELDDQPRMTAMYQALYDQNLLTSEAEVVALAQLNMSLDNPYAAAQIMEKGLNSGVIKGVLKNYRIYAQALFAAKEYEKALAPLEKAAGLAKDGKLYNQLGLSLIQLNRWREAESALKKAINKGGLQNTGGVFISLGLAQFEQKQFVEAEATFNRATNYEKVSGDARNWIRYVKSEVIRIRELEAPIPEIDTSVEPIT</sequence>
<dbReference type="EMBL" id="QNRT01000001">
    <property type="protein sequence ID" value="RBP53155.1"/>
    <property type="molecule type" value="Genomic_DNA"/>
</dbReference>
<evidence type="ECO:0000313" key="2">
    <source>
        <dbReference type="EMBL" id="RBP53155.1"/>
    </source>
</evidence>
<proteinExistence type="predicted"/>
<keyword evidence="3" id="KW-1185">Reference proteome</keyword>
<dbReference type="OrthoDB" id="5574348at2"/>
<keyword evidence="1" id="KW-0732">Signal</keyword>
<dbReference type="InterPro" id="IPR019734">
    <property type="entry name" value="TPR_rpt"/>
</dbReference>
<dbReference type="SMART" id="SM00028">
    <property type="entry name" value="TPR"/>
    <property type="match status" value="4"/>
</dbReference>
<feature type="chain" id="PRO_5017283252" evidence="1">
    <location>
        <begin position="27"/>
        <end position="452"/>
    </location>
</feature>
<dbReference type="AlphaFoldDB" id="A0A395JRG6"/>
<name>A0A395JRG6_9GAMM</name>
<evidence type="ECO:0000256" key="1">
    <source>
        <dbReference type="SAM" id="SignalP"/>
    </source>
</evidence>
<dbReference type="SUPFAM" id="SSF48452">
    <property type="entry name" value="TPR-like"/>
    <property type="match status" value="2"/>
</dbReference>
<dbReference type="InterPro" id="IPR011990">
    <property type="entry name" value="TPR-like_helical_dom_sf"/>
</dbReference>
<dbReference type="Proteomes" id="UP000253083">
    <property type="component" value="Unassembled WGS sequence"/>
</dbReference>
<protein>
    <submittedName>
        <fullName evidence="2">Flp pilus assembly protein TadD</fullName>
    </submittedName>
</protein>
<dbReference type="InParanoid" id="A0A395JRG6"/>
<dbReference type="Pfam" id="PF12895">
    <property type="entry name" value="ANAPC3"/>
    <property type="match status" value="1"/>
</dbReference>
<reference evidence="2 3" key="1">
    <citation type="submission" date="2018-06" db="EMBL/GenBank/DDBJ databases">
        <title>Genomic Encyclopedia of Type Strains, Phase IV (KMG-IV): sequencing the most valuable type-strain genomes for metagenomic binning, comparative biology and taxonomic classification.</title>
        <authorList>
            <person name="Goeker M."/>
        </authorList>
    </citation>
    <scope>NUCLEOTIDE SEQUENCE [LARGE SCALE GENOMIC DNA]</scope>
    <source>
        <strain evidence="2 3">DSM 24032</strain>
    </source>
</reference>
<organism evidence="2 3">
    <name type="scientific">Arenicella xantha</name>
    <dbReference type="NCBI Taxonomy" id="644221"/>
    <lineage>
        <taxon>Bacteria</taxon>
        <taxon>Pseudomonadati</taxon>
        <taxon>Pseudomonadota</taxon>
        <taxon>Gammaproteobacteria</taxon>
        <taxon>Arenicellales</taxon>
        <taxon>Arenicellaceae</taxon>
        <taxon>Arenicella</taxon>
    </lineage>
</organism>
<gene>
    <name evidence="2" type="ORF">DFR28_101540</name>
</gene>
<accession>A0A395JRG6</accession>
<feature type="signal peptide" evidence="1">
    <location>
        <begin position="1"/>
        <end position="26"/>
    </location>
</feature>
<dbReference type="Pfam" id="PF13432">
    <property type="entry name" value="TPR_16"/>
    <property type="match status" value="1"/>
</dbReference>
<evidence type="ECO:0000313" key="3">
    <source>
        <dbReference type="Proteomes" id="UP000253083"/>
    </source>
</evidence>
<dbReference type="Gene3D" id="1.25.40.10">
    <property type="entry name" value="Tetratricopeptide repeat domain"/>
    <property type="match status" value="2"/>
</dbReference>
<dbReference type="RefSeq" id="WP_113952750.1">
    <property type="nucleotide sequence ID" value="NZ_QNRT01000001.1"/>
</dbReference>